<evidence type="ECO:0000313" key="1">
    <source>
        <dbReference type="EMBL" id="HIQ96993.1"/>
    </source>
</evidence>
<accession>A0A9D1D1V0</accession>
<evidence type="ECO:0008006" key="3">
    <source>
        <dbReference type="Google" id="ProtNLM"/>
    </source>
</evidence>
<sequence>MHLKERIGFFVRDGKKIAGLIVLLGTVLLCFAYCMSDAKSQEEKEAEIQTEEQIYTVNASGEEKLYSFYLYGEEGYLNVYDGERKKVLIHTSIPVDSLPGELQQKIRQGLGIQSEKELYGFLENYSS</sequence>
<proteinExistence type="predicted"/>
<dbReference type="AlphaFoldDB" id="A0A9D1D1V0"/>
<evidence type="ECO:0000313" key="2">
    <source>
        <dbReference type="Proteomes" id="UP000886886"/>
    </source>
</evidence>
<gene>
    <name evidence="1" type="ORF">IAB26_10575</name>
</gene>
<reference evidence="1" key="2">
    <citation type="journal article" date="2021" name="PeerJ">
        <title>Extensive microbial diversity within the chicken gut microbiome revealed by metagenomics and culture.</title>
        <authorList>
            <person name="Gilroy R."/>
            <person name="Ravi A."/>
            <person name="Getino M."/>
            <person name="Pursley I."/>
            <person name="Horton D.L."/>
            <person name="Alikhan N.F."/>
            <person name="Baker D."/>
            <person name="Gharbi K."/>
            <person name="Hall N."/>
            <person name="Watson M."/>
            <person name="Adriaenssens E.M."/>
            <person name="Foster-Nyarko E."/>
            <person name="Jarju S."/>
            <person name="Secka A."/>
            <person name="Antonio M."/>
            <person name="Oren A."/>
            <person name="Chaudhuri R.R."/>
            <person name="La Ragione R."/>
            <person name="Hildebrand F."/>
            <person name="Pallen M.J."/>
        </authorList>
    </citation>
    <scope>NUCLEOTIDE SEQUENCE</scope>
    <source>
        <strain evidence="1">ChiSjej3B21-11622</strain>
    </source>
</reference>
<comment type="caution">
    <text evidence="1">The sequence shown here is derived from an EMBL/GenBank/DDBJ whole genome shotgun (WGS) entry which is preliminary data.</text>
</comment>
<name>A0A9D1D1V0_9FIRM</name>
<dbReference type="Proteomes" id="UP000886886">
    <property type="component" value="Unassembled WGS sequence"/>
</dbReference>
<protein>
    <recommendedName>
        <fullName evidence="3">Bypass of forespore C C-terminal domain-containing protein</fullName>
    </recommendedName>
</protein>
<organism evidence="1 2">
    <name type="scientific">Candidatus Limivivens merdigallinarum</name>
    <dbReference type="NCBI Taxonomy" id="2840859"/>
    <lineage>
        <taxon>Bacteria</taxon>
        <taxon>Bacillati</taxon>
        <taxon>Bacillota</taxon>
        <taxon>Clostridia</taxon>
        <taxon>Lachnospirales</taxon>
        <taxon>Lachnospiraceae</taxon>
        <taxon>Lachnospiraceae incertae sedis</taxon>
        <taxon>Candidatus Limivivens</taxon>
    </lineage>
</organism>
<dbReference type="EMBL" id="DVFT01000157">
    <property type="protein sequence ID" value="HIQ96993.1"/>
    <property type="molecule type" value="Genomic_DNA"/>
</dbReference>
<reference evidence="1" key="1">
    <citation type="submission" date="2020-10" db="EMBL/GenBank/DDBJ databases">
        <authorList>
            <person name="Gilroy R."/>
        </authorList>
    </citation>
    <scope>NUCLEOTIDE SEQUENCE</scope>
    <source>
        <strain evidence="1">ChiSjej3B21-11622</strain>
    </source>
</reference>